<proteinExistence type="predicted"/>
<evidence type="ECO:0000313" key="1">
    <source>
        <dbReference type="EMBL" id="MDQ0646969.1"/>
    </source>
</evidence>
<accession>A0AAW8EVT8</accession>
<evidence type="ECO:0000313" key="2">
    <source>
        <dbReference type="Proteomes" id="UP001244427"/>
    </source>
</evidence>
<name>A0AAW8EVT8_9MICO</name>
<gene>
    <name evidence="1" type="ORF">QFZ53_001165</name>
</gene>
<comment type="caution">
    <text evidence="1">The sequence shown here is derived from an EMBL/GenBank/DDBJ whole genome shotgun (WGS) entry which is preliminary data.</text>
</comment>
<organism evidence="1 2">
    <name type="scientific">Microbacterium natoriense</name>
    <dbReference type="NCBI Taxonomy" id="284570"/>
    <lineage>
        <taxon>Bacteria</taxon>
        <taxon>Bacillati</taxon>
        <taxon>Actinomycetota</taxon>
        <taxon>Actinomycetes</taxon>
        <taxon>Micrococcales</taxon>
        <taxon>Microbacteriaceae</taxon>
        <taxon>Microbacterium</taxon>
    </lineage>
</organism>
<sequence>MWRYLNLGHGFRGSRRQEASVAYSPGMTRISSRGTMTQDTPSDDAGVMPTAAPRKTPTTALVSAHTTAPHIGHLSYGALAYAAGTLIQVGTTSTPYVRTLDIAAGATLEGRSR</sequence>
<dbReference type="EMBL" id="JAUSXV010000001">
    <property type="protein sequence ID" value="MDQ0646969.1"/>
    <property type="molecule type" value="Genomic_DNA"/>
</dbReference>
<protein>
    <submittedName>
        <fullName evidence="1">Uncharacterized protein</fullName>
    </submittedName>
</protein>
<reference evidence="1 2" key="1">
    <citation type="submission" date="2023-07" db="EMBL/GenBank/DDBJ databases">
        <title>Comparative genomics of wheat-associated soil bacteria to identify genetic determinants of phenazine resistance.</title>
        <authorList>
            <person name="Mouncey N."/>
        </authorList>
    </citation>
    <scope>NUCLEOTIDE SEQUENCE [LARGE SCALE GENOMIC DNA]</scope>
    <source>
        <strain evidence="1 2">W4I9-1</strain>
    </source>
</reference>
<dbReference type="Proteomes" id="UP001244427">
    <property type="component" value="Unassembled WGS sequence"/>
</dbReference>
<dbReference type="AlphaFoldDB" id="A0AAW8EVT8"/>
<keyword evidence="2" id="KW-1185">Reference proteome</keyword>